<name>A0ACC5RAN5_9HYPH</name>
<evidence type="ECO:0000313" key="1">
    <source>
        <dbReference type="EMBL" id="MBK1869698.1"/>
    </source>
</evidence>
<gene>
    <name evidence="1" type="ORF">JHL16_25275</name>
</gene>
<dbReference type="Proteomes" id="UP000616151">
    <property type="component" value="Unassembled WGS sequence"/>
</dbReference>
<organism evidence="1 2">
    <name type="scientific">Taklimakanibacter albus</name>
    <dbReference type="NCBI Taxonomy" id="2800327"/>
    <lineage>
        <taxon>Bacteria</taxon>
        <taxon>Pseudomonadati</taxon>
        <taxon>Pseudomonadota</taxon>
        <taxon>Alphaproteobacteria</taxon>
        <taxon>Hyphomicrobiales</taxon>
        <taxon>Aestuariivirgaceae</taxon>
        <taxon>Taklimakanibacter</taxon>
    </lineage>
</organism>
<sequence length="440" mass="47221">MASHAAIAAVSRTLRTLLRDRMVTGAEITLAPPDVELAGVSGARVNLYLMQVIENAALKNQEIPGTGHPAAYGHPPLSLDLRYLMTTHSAVENQRDADLNAQTLLGDAMRVMNDFANGIDRLAIVNPVAGSPGDPILDPDLTNEFERLKIVLHPATLDDITKVWSAVSGTNFRRSVVYEVKVVQIETPLPRVSPKPVELRRLHMSLRRRPEITDLYVSPVNPGDPLGEIRARIGEEITIIAERIAAERLYVRLGTLDPIRVDLTGDGRIRIALPDAQYPADADHPSPRPIPPLQQLQPGPLEIQLFAFHPAEGVEGALGPGAGINKSRRYASDIRLMQLVPTVAGATPPTGNAASVLRVTGKRLWHKGAKGAEIIIGDAAIPVRIPQPGDPWATPTPTAVEVPVAAATDIIDVSPTPYPVAAQVDGARSRDAGITFTLGL</sequence>
<accession>A0ACC5RAN5</accession>
<reference evidence="1" key="1">
    <citation type="submission" date="2021-01" db="EMBL/GenBank/DDBJ databases">
        <authorList>
            <person name="Sun Q."/>
        </authorList>
    </citation>
    <scope>NUCLEOTIDE SEQUENCE</scope>
    <source>
        <strain evidence="1">YIM B02566</strain>
    </source>
</reference>
<protein>
    <submittedName>
        <fullName evidence="1">DUF4255 domain-containing protein</fullName>
    </submittedName>
</protein>
<evidence type="ECO:0000313" key="2">
    <source>
        <dbReference type="Proteomes" id="UP000616151"/>
    </source>
</evidence>
<proteinExistence type="predicted"/>
<comment type="caution">
    <text evidence="1">The sequence shown here is derived from an EMBL/GenBank/DDBJ whole genome shotgun (WGS) entry which is preliminary data.</text>
</comment>
<keyword evidence="2" id="KW-1185">Reference proteome</keyword>
<dbReference type="EMBL" id="JAENHL010000008">
    <property type="protein sequence ID" value="MBK1869698.1"/>
    <property type="molecule type" value="Genomic_DNA"/>
</dbReference>